<sequence length="223" mass="25508">MRNRALKNPTFPIHPLAIYRPGHGILEPNLAQFPRNANEFYALRNPETNWHRLMLTYLADFYDVRLRSAGSSSDVDSSSDDDKDEIILDHPDLVVERLEETLGLNEDKIKKCVETAALLASRAPSQPIKRSQIRFPKAGPFMAHDDRDSSHASPMPMTKSRNSTILLAPKQYDSLDEIERPPQSPKLWAIKSRAPFRLFVFSGEDGTNALTMAHRMRDERVRW</sequence>
<dbReference type="EMBL" id="MJBS01000298">
    <property type="protein sequence ID" value="OHE90252.1"/>
    <property type="molecule type" value="Genomic_DNA"/>
</dbReference>
<name>A0A1G4AMK1_9PEZI</name>
<accession>A0A1G4AMK1</accession>
<evidence type="ECO:0000313" key="2">
    <source>
        <dbReference type="EMBL" id="OHE90252.1"/>
    </source>
</evidence>
<dbReference type="Proteomes" id="UP000176998">
    <property type="component" value="Unassembled WGS sequence"/>
</dbReference>
<dbReference type="GeneID" id="34567572"/>
<proteinExistence type="predicted"/>
<reference evidence="2 3" key="1">
    <citation type="submission" date="2016-09" db="EMBL/GenBank/DDBJ databases">
        <authorList>
            <person name="Capua I."/>
            <person name="De Benedictis P."/>
            <person name="Joannis T."/>
            <person name="Lombin L.H."/>
            <person name="Cattoli G."/>
        </authorList>
    </citation>
    <scope>NUCLEOTIDE SEQUENCE [LARGE SCALE GENOMIC DNA]</scope>
    <source>
        <strain evidence="2 3">IMI 309357</strain>
    </source>
</reference>
<evidence type="ECO:0000256" key="1">
    <source>
        <dbReference type="SAM" id="MobiDB-lite"/>
    </source>
</evidence>
<organism evidence="2 3">
    <name type="scientific">Colletotrichum orchidophilum</name>
    <dbReference type="NCBI Taxonomy" id="1209926"/>
    <lineage>
        <taxon>Eukaryota</taxon>
        <taxon>Fungi</taxon>
        <taxon>Dikarya</taxon>
        <taxon>Ascomycota</taxon>
        <taxon>Pezizomycotina</taxon>
        <taxon>Sordariomycetes</taxon>
        <taxon>Hypocreomycetidae</taxon>
        <taxon>Glomerellales</taxon>
        <taxon>Glomerellaceae</taxon>
        <taxon>Colletotrichum</taxon>
    </lineage>
</organism>
<protein>
    <submittedName>
        <fullName evidence="2">Uncharacterized protein</fullName>
    </submittedName>
</protein>
<gene>
    <name evidence="2" type="ORF">CORC01_14451</name>
</gene>
<evidence type="ECO:0000313" key="3">
    <source>
        <dbReference type="Proteomes" id="UP000176998"/>
    </source>
</evidence>
<feature type="region of interest" description="Disordered" evidence="1">
    <location>
        <begin position="139"/>
        <end position="159"/>
    </location>
</feature>
<dbReference type="RefSeq" id="XP_022467429.1">
    <property type="nucleotide sequence ID" value="XM_022626062.1"/>
</dbReference>
<comment type="caution">
    <text evidence="2">The sequence shown here is derived from an EMBL/GenBank/DDBJ whole genome shotgun (WGS) entry which is preliminary data.</text>
</comment>
<dbReference type="AlphaFoldDB" id="A0A1G4AMK1"/>
<dbReference type="OrthoDB" id="5416902at2759"/>
<dbReference type="STRING" id="1209926.A0A1G4AMK1"/>
<keyword evidence="3" id="KW-1185">Reference proteome</keyword>